<dbReference type="EMBL" id="OY660884">
    <property type="protein sequence ID" value="CAJ1083106.1"/>
    <property type="molecule type" value="Genomic_DNA"/>
</dbReference>
<dbReference type="InterPro" id="IPR020462">
    <property type="entry name" value="IL-11B_fish"/>
</dbReference>
<dbReference type="Gene3D" id="1.20.1250.10">
    <property type="match status" value="1"/>
</dbReference>
<dbReference type="Pfam" id="PF07400">
    <property type="entry name" value="IL11"/>
    <property type="match status" value="1"/>
</dbReference>
<proteinExistence type="predicted"/>
<keyword evidence="1" id="KW-0732">Signal</keyword>
<name>A0AAV1HAX9_XYRNO</name>
<dbReference type="GO" id="GO:0008083">
    <property type="term" value="F:growth factor activity"/>
    <property type="evidence" value="ECO:0007669"/>
    <property type="project" value="TreeGrafter"/>
</dbReference>
<dbReference type="Proteomes" id="UP001178508">
    <property type="component" value="Chromosome 21"/>
</dbReference>
<sequence>MKIFHDSAPCLLHLLLLAELFALSSARPAHRSSLCHMFRSMIHQVDKLMTSSKQLHGLTDVELSNFEGVENNLDDLPHIIVTAEHLTTLKVNESLSQLLNYTESFKLHVDWLKTAKENLSMSSHSAGGTSTHLLQLSKLIRSSLEQIGEEVPPSPSASLPVVSSAFEALQFSVEISERLQVFGHWSKRVLRLLTTQSRCPRH</sequence>
<organism evidence="2 3">
    <name type="scientific">Xyrichtys novacula</name>
    <name type="common">Pearly razorfish</name>
    <name type="synonym">Hemipteronotus novacula</name>
    <dbReference type="NCBI Taxonomy" id="13765"/>
    <lineage>
        <taxon>Eukaryota</taxon>
        <taxon>Metazoa</taxon>
        <taxon>Chordata</taxon>
        <taxon>Craniata</taxon>
        <taxon>Vertebrata</taxon>
        <taxon>Euteleostomi</taxon>
        <taxon>Actinopterygii</taxon>
        <taxon>Neopterygii</taxon>
        <taxon>Teleostei</taxon>
        <taxon>Neoteleostei</taxon>
        <taxon>Acanthomorphata</taxon>
        <taxon>Eupercaria</taxon>
        <taxon>Labriformes</taxon>
        <taxon>Labridae</taxon>
        <taxon>Xyrichtys</taxon>
    </lineage>
</organism>
<dbReference type="PRINTS" id="PR01944">
    <property type="entry name" value="INTLKN11FISH"/>
</dbReference>
<dbReference type="GO" id="GO:0008284">
    <property type="term" value="P:positive regulation of cell population proliferation"/>
    <property type="evidence" value="ECO:0007669"/>
    <property type="project" value="TreeGrafter"/>
</dbReference>
<dbReference type="AlphaFoldDB" id="A0AAV1HAX9"/>
<protein>
    <submittedName>
        <fullName evidence="2">Uncharacterized protein LOC121524544</fullName>
    </submittedName>
</protein>
<dbReference type="GO" id="GO:0043410">
    <property type="term" value="P:positive regulation of MAPK cascade"/>
    <property type="evidence" value="ECO:0007669"/>
    <property type="project" value="TreeGrafter"/>
</dbReference>
<reference evidence="2" key="1">
    <citation type="submission" date="2023-08" db="EMBL/GenBank/DDBJ databases">
        <authorList>
            <person name="Alioto T."/>
            <person name="Alioto T."/>
            <person name="Gomez Garrido J."/>
        </authorList>
    </citation>
    <scope>NUCLEOTIDE SEQUENCE</scope>
</reference>
<evidence type="ECO:0000256" key="1">
    <source>
        <dbReference type="SAM" id="SignalP"/>
    </source>
</evidence>
<feature type="chain" id="PRO_5043751664" evidence="1">
    <location>
        <begin position="27"/>
        <end position="202"/>
    </location>
</feature>
<keyword evidence="3" id="KW-1185">Reference proteome</keyword>
<dbReference type="PRINTS" id="PR01946">
    <property type="entry name" value="IL11BFISH"/>
</dbReference>
<evidence type="ECO:0000313" key="3">
    <source>
        <dbReference type="Proteomes" id="UP001178508"/>
    </source>
</evidence>
<dbReference type="GO" id="GO:0005125">
    <property type="term" value="F:cytokine activity"/>
    <property type="evidence" value="ECO:0007669"/>
    <property type="project" value="TreeGrafter"/>
</dbReference>
<evidence type="ECO:0000313" key="2">
    <source>
        <dbReference type="EMBL" id="CAJ1083106.1"/>
    </source>
</evidence>
<dbReference type="PANTHER" id="PTHR16922:SF0">
    <property type="entry name" value="INTERLEUKIN-11"/>
    <property type="match status" value="1"/>
</dbReference>
<accession>A0AAV1HAX9</accession>
<dbReference type="SUPFAM" id="SSF47266">
    <property type="entry name" value="4-helical cytokines"/>
    <property type="match status" value="1"/>
</dbReference>
<dbReference type="GO" id="GO:0005737">
    <property type="term" value="C:cytoplasm"/>
    <property type="evidence" value="ECO:0007669"/>
    <property type="project" value="TreeGrafter"/>
</dbReference>
<dbReference type="PANTHER" id="PTHR16922">
    <property type="entry name" value="INTERLEUKIN 11"/>
    <property type="match status" value="1"/>
</dbReference>
<dbReference type="InterPro" id="IPR009079">
    <property type="entry name" value="4_helix_cytokine-like_core"/>
</dbReference>
<gene>
    <name evidence="2" type="ORF">XNOV1_A026930</name>
</gene>
<feature type="signal peptide" evidence="1">
    <location>
        <begin position="1"/>
        <end position="26"/>
    </location>
</feature>
<dbReference type="InterPro" id="IPR022356">
    <property type="entry name" value="IL-11_fish"/>
</dbReference>
<dbReference type="InterPro" id="IPR020438">
    <property type="entry name" value="IL-11"/>
</dbReference>